<dbReference type="PANTHER" id="PTHR39662">
    <property type="entry name" value="DUF354 DOMAIN-CONTAINING PROTEIN-RELATED"/>
    <property type="match status" value="1"/>
</dbReference>
<dbReference type="PIRSF" id="PIRSF005357">
    <property type="entry name" value="UCP005357"/>
    <property type="match status" value="1"/>
</dbReference>
<accession>A0ABR7XHI7</accession>
<dbReference type="Proteomes" id="UP000625551">
    <property type="component" value="Unassembled WGS sequence"/>
</dbReference>
<dbReference type="SUPFAM" id="SSF53756">
    <property type="entry name" value="UDP-Glycosyltransferase/glycogen phosphorylase"/>
    <property type="match status" value="1"/>
</dbReference>
<evidence type="ECO:0000313" key="1">
    <source>
        <dbReference type="EMBL" id="MBD1397718.1"/>
    </source>
</evidence>
<organism evidence="1 2">
    <name type="scientific">Pontibacter aquaedesilientis</name>
    <dbReference type="NCBI Taxonomy" id="2766980"/>
    <lineage>
        <taxon>Bacteria</taxon>
        <taxon>Pseudomonadati</taxon>
        <taxon>Bacteroidota</taxon>
        <taxon>Cytophagia</taxon>
        <taxon>Cytophagales</taxon>
        <taxon>Hymenobacteraceae</taxon>
        <taxon>Pontibacter</taxon>
    </lineage>
</organism>
<dbReference type="EMBL" id="JACXAJ010000004">
    <property type="protein sequence ID" value="MBD1397718.1"/>
    <property type="molecule type" value="Genomic_DNA"/>
</dbReference>
<proteinExistence type="predicted"/>
<sequence>MRILIDINHPAHVHYFRNFYKIMKDGGHSITIVSRNKEMAHKLLRLYNIPYINRGKGRDGKVGKFIYLAYADFKLMQISLDVKPDLYLNFLHPYPSQVAKLLGKPSLVFSDTEHASLHHKLTVPFATTVYTPGCYNKDIGPKQCRFNSYMELAYLHPKYFTPDPAVLETLGVKEGEKFVVVRFVSWAAVHDFGHSGVSLTNKRKAVLELAKHAKVFISSEGHLPSDLESYRINIPFDKIHDVIYYASLLFGESGTMASEAAVLGTPSIFINGNNLGYLDQQEQKYGLVNNFRSGEADQEKAIDRALEIIQEKNGNQKYATLRERLLSECEDTTQFMVREVLKYA</sequence>
<reference evidence="1 2" key="1">
    <citation type="submission" date="2020-09" db="EMBL/GenBank/DDBJ databases">
        <title>Genome sequencing and assembly of Pontibacter sp.</title>
        <authorList>
            <person name="Chhetri G."/>
        </authorList>
    </citation>
    <scope>NUCLEOTIDE SEQUENCE [LARGE SCALE GENOMIC DNA]</scope>
    <source>
        <strain evidence="1 2">JH31</strain>
    </source>
</reference>
<dbReference type="InterPro" id="IPR007152">
    <property type="entry name" value="DUF354"/>
</dbReference>
<dbReference type="Pfam" id="PF04007">
    <property type="entry name" value="DUF354"/>
    <property type="match status" value="1"/>
</dbReference>
<name>A0ABR7XHI7_9BACT</name>
<protein>
    <submittedName>
        <fullName evidence="1">DUF354 domain-containing protein</fullName>
    </submittedName>
</protein>
<keyword evidence="2" id="KW-1185">Reference proteome</keyword>
<comment type="caution">
    <text evidence="1">The sequence shown here is derived from an EMBL/GenBank/DDBJ whole genome shotgun (WGS) entry which is preliminary data.</text>
</comment>
<gene>
    <name evidence="1" type="ORF">H9Q13_11130</name>
</gene>
<dbReference type="PANTHER" id="PTHR39662:SF1">
    <property type="entry name" value="DUF354 DOMAIN-CONTAINING PROTEIN"/>
    <property type="match status" value="1"/>
</dbReference>
<dbReference type="RefSeq" id="WP_191183865.1">
    <property type="nucleotide sequence ID" value="NZ_JACXAJ010000004.1"/>
</dbReference>
<evidence type="ECO:0000313" key="2">
    <source>
        <dbReference type="Proteomes" id="UP000625551"/>
    </source>
</evidence>